<reference evidence="1 2" key="1">
    <citation type="submission" date="2023-08" db="EMBL/GenBank/DDBJ databases">
        <title>A Necator americanus chromosomal reference genome.</title>
        <authorList>
            <person name="Ilik V."/>
            <person name="Petrzelkova K.J."/>
            <person name="Pardy F."/>
            <person name="Fuh T."/>
            <person name="Niatou-Singa F.S."/>
            <person name="Gouil Q."/>
            <person name="Baker L."/>
            <person name="Ritchie M.E."/>
            <person name="Jex A.R."/>
            <person name="Gazzola D."/>
            <person name="Li H."/>
            <person name="Toshio Fujiwara R."/>
            <person name="Zhan B."/>
            <person name="Aroian R.V."/>
            <person name="Pafco B."/>
            <person name="Schwarz E.M."/>
        </authorList>
    </citation>
    <scope>NUCLEOTIDE SEQUENCE [LARGE SCALE GENOMIC DNA]</scope>
    <source>
        <strain evidence="1 2">Aroian</strain>
        <tissue evidence="1">Whole animal</tissue>
    </source>
</reference>
<accession>A0ABR1EQ61</accession>
<evidence type="ECO:0000313" key="1">
    <source>
        <dbReference type="EMBL" id="KAK6763991.1"/>
    </source>
</evidence>
<proteinExistence type="predicted"/>
<keyword evidence="2" id="KW-1185">Reference proteome</keyword>
<name>A0ABR1EQ61_NECAM</name>
<gene>
    <name evidence="1" type="primary">Necator_chrX.g24521</name>
    <name evidence="1" type="ORF">RB195_024356</name>
</gene>
<comment type="caution">
    <text evidence="1">The sequence shown here is derived from an EMBL/GenBank/DDBJ whole genome shotgun (WGS) entry which is preliminary data.</text>
</comment>
<dbReference type="Proteomes" id="UP001303046">
    <property type="component" value="Unassembled WGS sequence"/>
</dbReference>
<evidence type="ECO:0000313" key="2">
    <source>
        <dbReference type="Proteomes" id="UP001303046"/>
    </source>
</evidence>
<sequence length="114" mass="13265">MLVVEPHHQRSQAVNLPICNSLLRRLLGYLWLRIYHNEELYAEIHAMNRGMTRGRYHHVALPSKVATENRLRNSSQIKETGKSPCSTSFEEFVGFKMEEAIWPKTEVLDSGEER</sequence>
<dbReference type="EMBL" id="JAVFWL010000006">
    <property type="protein sequence ID" value="KAK6763991.1"/>
    <property type="molecule type" value="Genomic_DNA"/>
</dbReference>
<protein>
    <submittedName>
        <fullName evidence="1">Uncharacterized protein</fullName>
    </submittedName>
</protein>
<organism evidence="1 2">
    <name type="scientific">Necator americanus</name>
    <name type="common">Human hookworm</name>
    <dbReference type="NCBI Taxonomy" id="51031"/>
    <lineage>
        <taxon>Eukaryota</taxon>
        <taxon>Metazoa</taxon>
        <taxon>Ecdysozoa</taxon>
        <taxon>Nematoda</taxon>
        <taxon>Chromadorea</taxon>
        <taxon>Rhabditida</taxon>
        <taxon>Rhabditina</taxon>
        <taxon>Rhabditomorpha</taxon>
        <taxon>Strongyloidea</taxon>
        <taxon>Ancylostomatidae</taxon>
        <taxon>Bunostominae</taxon>
        <taxon>Necator</taxon>
    </lineage>
</organism>